<evidence type="ECO:0000259" key="2">
    <source>
        <dbReference type="Pfam" id="PF04321"/>
    </source>
</evidence>
<gene>
    <name evidence="3" type="ORF">Srubr_20540</name>
</gene>
<dbReference type="PANTHER" id="PTHR43242">
    <property type="entry name" value="NAD(P)-BINDING ROSSMANN-FOLD SUPERFAMILY PROTEIN"/>
    <property type="match status" value="1"/>
</dbReference>
<dbReference type="InterPro" id="IPR029903">
    <property type="entry name" value="RmlD-like-bd"/>
</dbReference>
<reference evidence="4" key="1">
    <citation type="submission" date="2023-07" db="EMBL/GenBank/DDBJ databases">
        <title>Whole genome shotgun sequence of Streptomyces achromogenes subsp. rubradiris NBRC 14000.</title>
        <authorList>
            <person name="Komaki H."/>
            <person name="Tamura T."/>
        </authorList>
    </citation>
    <scope>NUCLEOTIDE SEQUENCE [LARGE SCALE GENOMIC DNA]</scope>
    <source>
        <strain evidence="4">NBRC 14000</strain>
    </source>
</reference>
<name>A0ABQ3R8M6_STRRR</name>
<dbReference type="EMBL" id="BNEA01000007">
    <property type="protein sequence ID" value="GHI52208.1"/>
    <property type="molecule type" value="Genomic_DNA"/>
</dbReference>
<dbReference type="PANTHER" id="PTHR43242:SF1">
    <property type="entry name" value="NAD(P)-BINDING ROSSMANN-FOLD SUPERFAMILY PROTEIN"/>
    <property type="match status" value="1"/>
</dbReference>
<dbReference type="Proteomes" id="UP000646738">
    <property type="component" value="Unassembled WGS sequence"/>
</dbReference>
<organism evidence="3 4">
    <name type="scientific">Streptomyces rubradiris</name>
    <name type="common">Streptomyces achromogenes subsp. rubradiris</name>
    <dbReference type="NCBI Taxonomy" id="285531"/>
    <lineage>
        <taxon>Bacteria</taxon>
        <taxon>Bacillati</taxon>
        <taxon>Actinomycetota</taxon>
        <taxon>Actinomycetes</taxon>
        <taxon>Kitasatosporales</taxon>
        <taxon>Streptomycetaceae</taxon>
        <taxon>Streptomyces</taxon>
    </lineage>
</organism>
<feature type="domain" description="RmlD-like substrate binding" evidence="2">
    <location>
        <begin position="69"/>
        <end position="299"/>
    </location>
</feature>
<evidence type="ECO:0000256" key="1">
    <source>
        <dbReference type="SAM" id="MobiDB-lite"/>
    </source>
</evidence>
<accession>A0ABQ3R8M6</accession>
<evidence type="ECO:0000313" key="3">
    <source>
        <dbReference type="EMBL" id="GHI52208.1"/>
    </source>
</evidence>
<proteinExistence type="predicted"/>
<comment type="caution">
    <text evidence="3">The sequence shown here is derived from an EMBL/GenBank/DDBJ whole genome shotgun (WGS) entry which is preliminary data.</text>
</comment>
<dbReference type="Gene3D" id="3.40.50.720">
    <property type="entry name" value="NAD(P)-binding Rossmann-like Domain"/>
    <property type="match status" value="1"/>
</dbReference>
<dbReference type="InterPro" id="IPR036291">
    <property type="entry name" value="NAD(P)-bd_dom_sf"/>
</dbReference>
<dbReference type="SUPFAM" id="SSF51735">
    <property type="entry name" value="NAD(P)-binding Rossmann-fold domains"/>
    <property type="match status" value="1"/>
</dbReference>
<protein>
    <submittedName>
        <fullName evidence="3">dTDP-4-dehydrorhamnose reductase</fullName>
    </submittedName>
</protein>
<sequence length="344" mass="35852">MAGPLGDLEAGGTAEPPPTGFTDPDSLTGGIHPGRLVVIAGGATTSTVRRLACPFCHGQHADPLPCTGMTVLIIGGSGFLGAELVRQATSVGRVTATTFNSRPGQAPDAPWHRLDLRDPRRLGEVIDTVAPSAVINASSGAADWAVTADGSVRLAQMTARRGIRLVHVSSDAVFSGASRSRYDETALPDPVTPYGAAKAAAETAVRLLHPDAVVARTSLIIGDGDSVHEQAVRELAAGTRKGALFTDDIRCPVHVADLATALWELASSDATGVFHLAGPDALSRYELGVLIARRDGIDPCLLPTGRRADTRILGALDVRLDSRATQGRLSTRLRGAGEFLDTTR</sequence>
<feature type="region of interest" description="Disordered" evidence="1">
    <location>
        <begin position="1"/>
        <end position="28"/>
    </location>
</feature>
<keyword evidence="4" id="KW-1185">Reference proteome</keyword>
<evidence type="ECO:0000313" key="4">
    <source>
        <dbReference type="Proteomes" id="UP000646738"/>
    </source>
</evidence>
<dbReference type="Pfam" id="PF04321">
    <property type="entry name" value="RmlD_sub_bind"/>
    <property type="match status" value="1"/>
</dbReference>